<keyword evidence="11" id="KW-0812">Transmembrane</keyword>
<dbReference type="InterPro" id="IPR003594">
    <property type="entry name" value="HATPase_dom"/>
</dbReference>
<keyword evidence="6" id="KW-0547">Nucleotide-binding</keyword>
<dbReference type="PANTHER" id="PTHR42878:SF12">
    <property type="entry name" value="SENSOR HISTIDINE KINASE YCBM"/>
    <property type="match status" value="1"/>
</dbReference>
<dbReference type="RefSeq" id="WP_406581265.1">
    <property type="nucleotide sequence ID" value="NZ_JBJHQH010000010.1"/>
</dbReference>
<evidence type="ECO:0000256" key="11">
    <source>
        <dbReference type="SAM" id="Phobius"/>
    </source>
</evidence>
<feature type="coiled-coil region" evidence="10">
    <location>
        <begin position="324"/>
        <end position="354"/>
    </location>
</feature>
<keyword evidence="4" id="KW-0597">Phosphoprotein</keyword>
<keyword evidence="8" id="KW-0067">ATP-binding</keyword>
<keyword evidence="14" id="KW-1185">Reference proteome</keyword>
<dbReference type="Pfam" id="PF02518">
    <property type="entry name" value="HATPase_c"/>
    <property type="match status" value="1"/>
</dbReference>
<dbReference type="CDD" id="cd00075">
    <property type="entry name" value="HATPase"/>
    <property type="match status" value="1"/>
</dbReference>
<keyword evidence="7 13" id="KW-0418">Kinase</keyword>
<dbReference type="EC" id="2.7.13.3" evidence="3"/>
<dbReference type="CDD" id="cd00082">
    <property type="entry name" value="HisKA"/>
    <property type="match status" value="1"/>
</dbReference>
<evidence type="ECO:0000313" key="14">
    <source>
        <dbReference type="Proteomes" id="UP001623041"/>
    </source>
</evidence>
<protein>
    <recommendedName>
        <fullName evidence="3">histidine kinase</fullName>
        <ecNumber evidence="3">2.7.13.3</ecNumber>
    </recommendedName>
</protein>
<dbReference type="GO" id="GO:0016301">
    <property type="term" value="F:kinase activity"/>
    <property type="evidence" value="ECO:0007669"/>
    <property type="project" value="UniProtKB-KW"/>
</dbReference>
<dbReference type="SMART" id="SM00387">
    <property type="entry name" value="HATPase_c"/>
    <property type="match status" value="1"/>
</dbReference>
<evidence type="ECO:0000256" key="7">
    <source>
        <dbReference type="ARBA" id="ARBA00022777"/>
    </source>
</evidence>
<dbReference type="InterPro" id="IPR036097">
    <property type="entry name" value="HisK_dim/P_sf"/>
</dbReference>
<name>A0ABW8RKK0_9BACI</name>
<feature type="transmembrane region" description="Helical" evidence="11">
    <location>
        <begin position="12"/>
        <end position="38"/>
    </location>
</feature>
<evidence type="ECO:0000256" key="4">
    <source>
        <dbReference type="ARBA" id="ARBA00022553"/>
    </source>
</evidence>
<organism evidence="13 14">
    <name type="scientific">Bacillus salipaludis</name>
    <dbReference type="NCBI Taxonomy" id="2547811"/>
    <lineage>
        <taxon>Bacteria</taxon>
        <taxon>Bacillati</taxon>
        <taxon>Bacillota</taxon>
        <taxon>Bacilli</taxon>
        <taxon>Bacillales</taxon>
        <taxon>Bacillaceae</taxon>
        <taxon>Bacillus</taxon>
    </lineage>
</organism>
<dbReference type="InterPro" id="IPR005467">
    <property type="entry name" value="His_kinase_dom"/>
</dbReference>
<keyword evidence="10" id="KW-0175">Coiled coil</keyword>
<dbReference type="SUPFAM" id="SSF55874">
    <property type="entry name" value="ATPase domain of HSP90 chaperone/DNA topoisomerase II/histidine kinase"/>
    <property type="match status" value="1"/>
</dbReference>
<gene>
    <name evidence="13" type="ORF">ACJEBI_14510</name>
</gene>
<dbReference type="InterPro" id="IPR004358">
    <property type="entry name" value="Sig_transdc_His_kin-like_C"/>
</dbReference>
<reference evidence="13 14" key="1">
    <citation type="submission" date="2024-11" db="EMBL/GenBank/DDBJ databases">
        <authorList>
            <person name="Lucas J.A."/>
        </authorList>
    </citation>
    <scope>NUCLEOTIDE SEQUENCE [LARGE SCALE GENOMIC DNA]</scope>
    <source>
        <strain evidence="13 14">Z 5.4</strain>
    </source>
</reference>
<keyword evidence="9" id="KW-0902">Two-component regulatory system</keyword>
<dbReference type="PANTHER" id="PTHR42878">
    <property type="entry name" value="TWO-COMPONENT HISTIDINE KINASE"/>
    <property type="match status" value="1"/>
</dbReference>
<keyword evidence="11" id="KW-0472">Membrane</keyword>
<evidence type="ECO:0000256" key="2">
    <source>
        <dbReference type="ARBA" id="ARBA00004370"/>
    </source>
</evidence>
<comment type="caution">
    <text evidence="13">The sequence shown here is derived from an EMBL/GenBank/DDBJ whole genome shotgun (WGS) entry which is preliminary data.</text>
</comment>
<dbReference type="Gene3D" id="3.30.565.10">
    <property type="entry name" value="Histidine kinase-like ATPase, C-terminal domain"/>
    <property type="match status" value="1"/>
</dbReference>
<dbReference type="PROSITE" id="PS50109">
    <property type="entry name" value="HIS_KIN"/>
    <property type="match status" value="1"/>
</dbReference>
<dbReference type="PRINTS" id="PR00344">
    <property type="entry name" value="BCTRLSENSOR"/>
</dbReference>
<proteinExistence type="predicted"/>
<dbReference type="InterPro" id="IPR036890">
    <property type="entry name" value="HATPase_C_sf"/>
</dbReference>
<comment type="subcellular location">
    <subcellularLocation>
        <location evidence="2">Membrane</location>
    </subcellularLocation>
</comment>
<dbReference type="InterPro" id="IPR003661">
    <property type="entry name" value="HisK_dim/P_dom"/>
</dbReference>
<dbReference type="EMBL" id="JBJHQH010000010">
    <property type="protein sequence ID" value="MFK9092691.1"/>
    <property type="molecule type" value="Genomic_DNA"/>
</dbReference>
<dbReference type="InterPro" id="IPR050351">
    <property type="entry name" value="BphY/WalK/GraS-like"/>
</dbReference>
<dbReference type="Pfam" id="PF00512">
    <property type="entry name" value="HisKA"/>
    <property type="match status" value="1"/>
</dbReference>
<dbReference type="SMART" id="SM00388">
    <property type="entry name" value="HisKA"/>
    <property type="match status" value="1"/>
</dbReference>
<feature type="transmembrane region" description="Helical" evidence="11">
    <location>
        <begin position="256"/>
        <end position="276"/>
    </location>
</feature>
<sequence>MNIHKRFIIQFFIQLILLFILFFCILIFIWGLIGFAVMNDEVTQDLSKADDTFFSKRITIKGNQTTFDSDLKQLVSKQKGWLLVLTKKGKVIGSYHAPEQIPLHFSQSKLAAILLHDGSDPVEYSHWLVNEAEPTPYLLLFGRRNAETEVLNEIKNTIDWNHQQLHLSAGTLQKVKKENAWVQLIDSRGKVVTQYGADKNTTVYSLQELQSLADKKLDSIAAYHDAHSKQTVIVGIHDSISPLDLEVSLVKSISKGFVVIPIILLLLLLIGTFWYARKFGVPLITMMKWIQNLGSGIFEQPYDLRQQPVMLNKKGKLKKKYRLYKELIATLSQLTETLKENETQRLKMAQTREEWISGLSHDLKTPLSSISGYAQMLESDHYSWTPEETREFAAIITEKSTYMMDLLEDLTLTYRLKNQALPLATEQVDMNEFIRRTIIHFINDPANNEFEFIFHPYNGAIFATIDPKWFQRVIDNLLTNACKYNPSGAKVTISISSIEQHLMMISIEDAGIGMDKETLNNLFTRYYRGTNTSDSGSGTGLGMAITKQLVQLHGGSINVKSTPQKGTIVRILIPLKKM</sequence>
<evidence type="ECO:0000313" key="13">
    <source>
        <dbReference type="EMBL" id="MFK9092691.1"/>
    </source>
</evidence>
<accession>A0ABW8RKK0</accession>
<dbReference type="SUPFAM" id="SSF47384">
    <property type="entry name" value="Homodimeric domain of signal transducing histidine kinase"/>
    <property type="match status" value="1"/>
</dbReference>
<evidence type="ECO:0000256" key="5">
    <source>
        <dbReference type="ARBA" id="ARBA00022679"/>
    </source>
</evidence>
<keyword evidence="11" id="KW-1133">Transmembrane helix</keyword>
<evidence type="ECO:0000256" key="8">
    <source>
        <dbReference type="ARBA" id="ARBA00022840"/>
    </source>
</evidence>
<dbReference type="Gene3D" id="1.10.287.130">
    <property type="match status" value="1"/>
</dbReference>
<evidence type="ECO:0000259" key="12">
    <source>
        <dbReference type="PROSITE" id="PS50109"/>
    </source>
</evidence>
<dbReference type="Proteomes" id="UP001623041">
    <property type="component" value="Unassembled WGS sequence"/>
</dbReference>
<comment type="catalytic activity">
    <reaction evidence="1">
        <text>ATP + protein L-histidine = ADP + protein N-phospho-L-histidine.</text>
        <dbReference type="EC" id="2.7.13.3"/>
    </reaction>
</comment>
<keyword evidence="5" id="KW-0808">Transferase</keyword>
<evidence type="ECO:0000256" key="6">
    <source>
        <dbReference type="ARBA" id="ARBA00022741"/>
    </source>
</evidence>
<evidence type="ECO:0000256" key="10">
    <source>
        <dbReference type="SAM" id="Coils"/>
    </source>
</evidence>
<feature type="domain" description="Histidine kinase" evidence="12">
    <location>
        <begin position="358"/>
        <end position="577"/>
    </location>
</feature>
<evidence type="ECO:0000256" key="1">
    <source>
        <dbReference type="ARBA" id="ARBA00000085"/>
    </source>
</evidence>
<evidence type="ECO:0000256" key="9">
    <source>
        <dbReference type="ARBA" id="ARBA00023012"/>
    </source>
</evidence>
<evidence type="ECO:0000256" key="3">
    <source>
        <dbReference type="ARBA" id="ARBA00012438"/>
    </source>
</evidence>